<keyword evidence="2" id="KW-1185">Reference proteome</keyword>
<comment type="caution">
    <text evidence="1">The sequence shown here is derived from an EMBL/GenBank/DDBJ whole genome shotgun (WGS) entry which is preliminary data.</text>
</comment>
<accession>A0ABU3HV40</accession>
<gene>
    <name evidence="1" type="ORF">RAM70_22785</name>
</gene>
<dbReference type="RefSeq" id="WP_312675970.1">
    <property type="nucleotide sequence ID" value="NZ_JAVSJA010000002.1"/>
</dbReference>
<reference evidence="1" key="1">
    <citation type="submission" date="2023-08" db="EMBL/GenBank/DDBJ databases">
        <authorList>
            <person name="Park H.-K."/>
            <person name="Kim I.-S."/>
        </authorList>
    </citation>
    <scope>NUCLEOTIDE SEQUENCE</scope>
    <source>
        <strain evidence="1">NRERC-220</strain>
    </source>
</reference>
<protein>
    <submittedName>
        <fullName evidence="1">Uncharacterized protein</fullName>
    </submittedName>
</protein>
<dbReference type="Proteomes" id="UP001180650">
    <property type="component" value="Unassembled WGS sequence"/>
</dbReference>
<evidence type="ECO:0000313" key="1">
    <source>
        <dbReference type="EMBL" id="MDT3677193.1"/>
    </source>
</evidence>
<evidence type="ECO:0000313" key="2">
    <source>
        <dbReference type="Proteomes" id="UP001180650"/>
    </source>
</evidence>
<name>A0ABU3HV40_9CHRO</name>
<dbReference type="EMBL" id="JAVSJA010000002">
    <property type="protein sequence ID" value="MDT3677193.1"/>
    <property type="molecule type" value="Genomic_DNA"/>
</dbReference>
<organism evidence="1 2">
    <name type="scientific">Microcystis wesenbergii NRERC-220</name>
    <dbReference type="NCBI Taxonomy" id="3068991"/>
    <lineage>
        <taxon>Bacteria</taxon>
        <taxon>Bacillati</taxon>
        <taxon>Cyanobacteriota</taxon>
        <taxon>Cyanophyceae</taxon>
        <taxon>Oscillatoriophycideae</taxon>
        <taxon>Chroococcales</taxon>
        <taxon>Microcystaceae</taxon>
        <taxon>Microcystis</taxon>
    </lineage>
</organism>
<proteinExistence type="predicted"/>
<sequence>MNNKLTDFSEVDEVFFTTRNGLSLIPLNDKPFYHISDCLRPLISDLLDRAGNASQDDQKGGRDNA</sequence>